<evidence type="ECO:0000313" key="10">
    <source>
        <dbReference type="EMBL" id="PKZ20485.1"/>
    </source>
</evidence>
<evidence type="ECO:0000256" key="5">
    <source>
        <dbReference type="ARBA" id="ARBA00023125"/>
    </source>
</evidence>
<dbReference type="GO" id="GO:1900376">
    <property type="term" value="P:regulation of secondary metabolite biosynthetic process"/>
    <property type="evidence" value="ECO:0007669"/>
    <property type="project" value="TreeGrafter"/>
</dbReference>
<keyword evidence="5" id="KW-0238">DNA-binding</keyword>
<dbReference type="InterPro" id="IPR043135">
    <property type="entry name" value="Fur_C"/>
</dbReference>
<dbReference type="InterPro" id="IPR036390">
    <property type="entry name" value="WH_DNA-bd_sf"/>
</dbReference>
<dbReference type="EMBL" id="CP014160">
    <property type="protein sequence ID" value="AMB93458.1"/>
    <property type="molecule type" value="Genomic_DNA"/>
</dbReference>
<evidence type="ECO:0000256" key="6">
    <source>
        <dbReference type="ARBA" id="ARBA00023163"/>
    </source>
</evidence>
<evidence type="ECO:0000256" key="8">
    <source>
        <dbReference type="PIRSR" id="PIRSR602481-2"/>
    </source>
</evidence>
<feature type="binding site" evidence="7">
    <location>
        <position position="104"/>
    </location>
    <ligand>
        <name>Zn(2+)</name>
        <dbReference type="ChEBI" id="CHEBI:29105"/>
    </ligand>
</feature>
<sequence length="153" mass="17416">MGTDQFQELKASVQASGFKLTPQRQSTLQVLIEQSDQLLSAEQIYMYTREKNESIGLATVYRTLEILTSIQVVSKVMGSEGLAYYSLINRQSQHAPHHLVCIHCGRIIEINEDLLDAVEKEVEKNFHFKVTNHHLVIHGLCQDCQEGDLPYDE</sequence>
<dbReference type="PANTHER" id="PTHR33202:SF7">
    <property type="entry name" value="FERRIC UPTAKE REGULATION PROTEIN"/>
    <property type="match status" value="1"/>
</dbReference>
<feature type="binding site" evidence="7">
    <location>
        <position position="141"/>
    </location>
    <ligand>
        <name>Zn(2+)</name>
        <dbReference type="ChEBI" id="CHEBI:29105"/>
    </ligand>
</feature>
<feature type="binding site" evidence="7">
    <location>
        <position position="101"/>
    </location>
    <ligand>
        <name>Zn(2+)</name>
        <dbReference type="ChEBI" id="CHEBI:29105"/>
    </ligand>
</feature>
<keyword evidence="3 7" id="KW-0862">Zinc</keyword>
<dbReference type="RefSeq" id="WP_067971942.1">
    <property type="nucleotide sequence ID" value="NZ_CAJHKM010000007.1"/>
</dbReference>
<keyword evidence="4" id="KW-0805">Transcription regulation</keyword>
<accession>A0A120I908</accession>
<evidence type="ECO:0000313" key="12">
    <source>
        <dbReference type="Proteomes" id="UP000234239"/>
    </source>
</evidence>
<dbReference type="PANTHER" id="PTHR33202">
    <property type="entry name" value="ZINC UPTAKE REGULATION PROTEIN"/>
    <property type="match status" value="1"/>
</dbReference>
<dbReference type="InterPro" id="IPR036388">
    <property type="entry name" value="WH-like_DNA-bd_sf"/>
</dbReference>
<evidence type="ECO:0000313" key="9">
    <source>
        <dbReference type="EMBL" id="AMB93458.1"/>
    </source>
</evidence>
<dbReference type="Proteomes" id="UP000069912">
    <property type="component" value="Chromosome"/>
</dbReference>
<protein>
    <submittedName>
        <fullName evidence="9">Fur family transcriptional regulator</fullName>
    </submittedName>
    <submittedName>
        <fullName evidence="10">Transcriptional repressor</fullName>
    </submittedName>
</protein>
<dbReference type="Pfam" id="PF01475">
    <property type="entry name" value="FUR"/>
    <property type="match status" value="1"/>
</dbReference>
<keyword evidence="6" id="KW-0804">Transcription</keyword>
<dbReference type="KEGG" id="asan:AWM72_01215"/>
<dbReference type="Gene3D" id="3.30.1490.190">
    <property type="match status" value="1"/>
</dbReference>
<evidence type="ECO:0000256" key="1">
    <source>
        <dbReference type="ARBA" id="ARBA00007957"/>
    </source>
</evidence>
<organism evidence="9 11">
    <name type="scientific">Aerococcus sanguinicola</name>
    <dbReference type="NCBI Taxonomy" id="119206"/>
    <lineage>
        <taxon>Bacteria</taxon>
        <taxon>Bacillati</taxon>
        <taxon>Bacillota</taxon>
        <taxon>Bacilli</taxon>
        <taxon>Lactobacillales</taxon>
        <taxon>Aerococcaceae</taxon>
        <taxon>Aerococcus</taxon>
    </lineage>
</organism>
<dbReference type="Gene3D" id="1.10.10.10">
    <property type="entry name" value="Winged helix-like DNA-binding domain superfamily/Winged helix DNA-binding domain"/>
    <property type="match status" value="1"/>
</dbReference>
<reference evidence="10 12" key="3">
    <citation type="submission" date="2017-12" db="EMBL/GenBank/DDBJ databases">
        <title>Phylogenetic diversity of female urinary microbiome.</title>
        <authorList>
            <person name="Thomas-White K."/>
            <person name="Wolfe A.J."/>
        </authorList>
    </citation>
    <scope>NUCLEOTIDE SEQUENCE [LARGE SCALE GENOMIC DNA]</scope>
    <source>
        <strain evidence="10 12">UMB0139</strain>
    </source>
</reference>
<dbReference type="Proteomes" id="UP000234239">
    <property type="component" value="Unassembled WGS sequence"/>
</dbReference>
<evidence type="ECO:0000256" key="4">
    <source>
        <dbReference type="ARBA" id="ARBA00023015"/>
    </source>
</evidence>
<comment type="cofactor">
    <cofactor evidence="8">
        <name>Mn(2+)</name>
        <dbReference type="ChEBI" id="CHEBI:29035"/>
    </cofactor>
    <cofactor evidence="8">
        <name>Fe(2+)</name>
        <dbReference type="ChEBI" id="CHEBI:29033"/>
    </cofactor>
    <text evidence="8">Binds 1 Mn(2+) or Fe(2+) ion per subunit.</text>
</comment>
<dbReference type="InterPro" id="IPR002481">
    <property type="entry name" value="FUR"/>
</dbReference>
<evidence type="ECO:0000256" key="7">
    <source>
        <dbReference type="PIRSR" id="PIRSR602481-1"/>
    </source>
</evidence>
<evidence type="ECO:0000313" key="11">
    <source>
        <dbReference type="Proteomes" id="UP000069912"/>
    </source>
</evidence>
<evidence type="ECO:0000256" key="3">
    <source>
        <dbReference type="ARBA" id="ARBA00022833"/>
    </source>
</evidence>
<gene>
    <name evidence="9" type="ORF">AWM72_01215</name>
    <name evidence="10" type="ORF">CYJ28_09715</name>
</gene>
<comment type="similarity">
    <text evidence="1">Belongs to the Fur family.</text>
</comment>
<keyword evidence="8" id="KW-0408">Iron</keyword>
<feature type="binding site" evidence="7">
    <location>
        <position position="144"/>
    </location>
    <ligand>
        <name>Zn(2+)</name>
        <dbReference type="ChEBI" id="CHEBI:29105"/>
    </ligand>
</feature>
<keyword evidence="2" id="KW-0678">Repressor</keyword>
<proteinExistence type="inferred from homology"/>
<comment type="cofactor">
    <cofactor evidence="7">
        <name>Zn(2+)</name>
        <dbReference type="ChEBI" id="CHEBI:29105"/>
    </cofactor>
    <text evidence="7">Binds 1 zinc ion per subunit.</text>
</comment>
<name>A0A120I908_9LACT</name>
<keyword evidence="11" id="KW-1185">Reference proteome</keyword>
<dbReference type="CDD" id="cd07153">
    <property type="entry name" value="Fur_like"/>
    <property type="match status" value="1"/>
</dbReference>
<dbReference type="GO" id="GO:0008270">
    <property type="term" value="F:zinc ion binding"/>
    <property type="evidence" value="ECO:0007669"/>
    <property type="project" value="TreeGrafter"/>
</dbReference>
<dbReference type="GO" id="GO:0003700">
    <property type="term" value="F:DNA-binding transcription factor activity"/>
    <property type="evidence" value="ECO:0007669"/>
    <property type="project" value="InterPro"/>
</dbReference>
<keyword evidence="7" id="KW-0479">Metal-binding</keyword>
<dbReference type="OrthoDB" id="8659436at2"/>
<dbReference type="GeneID" id="92902691"/>
<reference evidence="9 11" key="1">
    <citation type="journal article" date="2016" name="Genome Announc.">
        <title>Complete Genome Sequences of Aerococcus christensenii CCUG 28831T, Aerococcus sanguinicola CCUG 43001T, Aerococcus urinae CCUG 36881T, Aerococcus urinaeequi CCUG 28094T, Aerococcus urinaehominis CCUG 42038 BT, and Aerococcus viridans CCUG 4311T.</title>
        <authorList>
            <person name="Carkaci D."/>
            <person name="Dargis R."/>
            <person name="Nielsen X.C."/>
            <person name="Skovgaard O."/>
            <person name="Fuursted K."/>
            <person name="Christensen J.J."/>
        </authorList>
    </citation>
    <scope>NUCLEOTIDE SEQUENCE [LARGE SCALE GENOMIC DNA]</scope>
    <source>
        <strain evidence="9 11">CCUG43001</strain>
    </source>
</reference>
<dbReference type="GO" id="GO:0045892">
    <property type="term" value="P:negative regulation of DNA-templated transcription"/>
    <property type="evidence" value="ECO:0007669"/>
    <property type="project" value="TreeGrafter"/>
</dbReference>
<dbReference type="EMBL" id="PKGY01000008">
    <property type="protein sequence ID" value="PKZ20485.1"/>
    <property type="molecule type" value="Genomic_DNA"/>
</dbReference>
<reference evidence="11" key="2">
    <citation type="submission" date="2016-01" db="EMBL/GenBank/DDBJ databases">
        <title>Six Aerococcus type strain genome sequencing and assembly using PacBio and Illumina Hiseq.</title>
        <authorList>
            <person name="Carkaci D."/>
            <person name="Dargis R."/>
            <person name="Nielsen X.C."/>
            <person name="Skovgaard O."/>
            <person name="Fuursted K."/>
            <person name="Christensen J.J."/>
        </authorList>
    </citation>
    <scope>NUCLEOTIDE SEQUENCE [LARGE SCALE GENOMIC DNA]</scope>
    <source>
        <strain evidence="11">CCUG43001</strain>
    </source>
</reference>
<feature type="binding site" evidence="8">
    <location>
        <position position="133"/>
    </location>
    <ligand>
        <name>Fe cation</name>
        <dbReference type="ChEBI" id="CHEBI:24875"/>
    </ligand>
</feature>
<dbReference type="AlphaFoldDB" id="A0A120I908"/>
<dbReference type="SUPFAM" id="SSF46785">
    <property type="entry name" value="Winged helix' DNA-binding domain"/>
    <property type="match status" value="1"/>
</dbReference>
<evidence type="ECO:0000256" key="2">
    <source>
        <dbReference type="ARBA" id="ARBA00022491"/>
    </source>
</evidence>
<dbReference type="GO" id="GO:0000976">
    <property type="term" value="F:transcription cis-regulatory region binding"/>
    <property type="evidence" value="ECO:0007669"/>
    <property type="project" value="TreeGrafter"/>
</dbReference>